<accession>A0A8S5MXS6</accession>
<evidence type="ECO:0000313" key="1">
    <source>
        <dbReference type="EMBL" id="DAD87012.1"/>
    </source>
</evidence>
<dbReference type="EMBL" id="BK015012">
    <property type="protein sequence ID" value="DAD87012.1"/>
    <property type="molecule type" value="Genomic_DNA"/>
</dbReference>
<organism evidence="1">
    <name type="scientific">Myoviridae sp. ctRRy11</name>
    <dbReference type="NCBI Taxonomy" id="2826651"/>
    <lineage>
        <taxon>Viruses</taxon>
        <taxon>Duplodnaviria</taxon>
        <taxon>Heunggongvirae</taxon>
        <taxon>Uroviricota</taxon>
        <taxon>Caudoviricetes</taxon>
    </lineage>
</organism>
<sequence>MIIHPKLIKKTATFQTKTINPSVTTQEYLPDSGKDGFSKVTVTGVDSSIDSNIQAAYIKKGIAILGVTGTFEGSASDQPSLNKTSIVVSVTKPGGTAINGASITITDTSDSSKVYTGTSDANGRFYKELNPGTYTVSVADIDSLITPDTQTVEASANEANYVYMHYTISSVTYGVKIDLANSNPETAVTYTDDAVGFEKSYMDFTNDAFVWGSWQDKFPFNQIKPCLFKDGAVVKYLNPNDYTKDINGNDAVITGADGDVMIEIPKIYYKLHKDENYQYIQISDTAQDGFCCLAHTYKGVEKNKVYIGAYQAYYDGTKARSVSGVSATGSVSMNTWRTYCQNQGAGYEQFYWHLLVLLEALFVIQFKNLNSQAALGYGWCNSSSFSTGGGLDKKGMNYCASATANAQLKFLGIEDFYGSRRTWIDGTYTSGTKLKIADVTSSDMAYNGSGTNYIEAGDTGLSNKYGYTKAILGSNLGGFTPTDISGSSSTYYSDYANFYSGYVLNFGGYRGSTTIAGAFYLSFYVSAGYTNSILGGRLAFCG</sequence>
<dbReference type="GO" id="GO:0030246">
    <property type="term" value="F:carbohydrate binding"/>
    <property type="evidence" value="ECO:0007669"/>
    <property type="project" value="InterPro"/>
</dbReference>
<dbReference type="InterPro" id="IPR013784">
    <property type="entry name" value="Carb-bd-like_fold"/>
</dbReference>
<dbReference type="Gene3D" id="2.60.40.1120">
    <property type="entry name" value="Carboxypeptidase-like, regulatory domain"/>
    <property type="match status" value="1"/>
</dbReference>
<name>A0A8S5MXS6_9CAUD</name>
<protein>
    <submittedName>
        <fullName evidence="1">Tail collar fiber protein</fullName>
    </submittedName>
</protein>
<reference evidence="1" key="1">
    <citation type="journal article" date="2021" name="Proc. Natl. Acad. Sci. U.S.A.">
        <title>A Catalog of Tens of Thousands of Viruses from Human Metagenomes Reveals Hidden Associations with Chronic Diseases.</title>
        <authorList>
            <person name="Tisza M.J."/>
            <person name="Buck C.B."/>
        </authorList>
    </citation>
    <scope>NUCLEOTIDE SEQUENCE</scope>
    <source>
        <strain evidence="1">CtRRy11</strain>
    </source>
</reference>
<dbReference type="Pfam" id="PF13620">
    <property type="entry name" value="CarboxypepD_reg"/>
    <property type="match status" value="1"/>
</dbReference>
<dbReference type="SUPFAM" id="SSF49452">
    <property type="entry name" value="Starch-binding domain-like"/>
    <property type="match status" value="1"/>
</dbReference>
<proteinExistence type="predicted"/>